<evidence type="ECO:0000256" key="1">
    <source>
        <dbReference type="SAM" id="MobiDB-lite"/>
    </source>
</evidence>
<reference evidence="3" key="2">
    <citation type="submission" date="2010-04" db="EMBL/GenBank/DDBJ databases">
        <authorList>
            <person name="Buell R."/>
            <person name="Hamilton J."/>
            <person name="Hostetler J."/>
        </authorList>
    </citation>
    <scope>NUCLEOTIDE SEQUENCE [LARGE SCALE GENOMIC DNA]</scope>
    <source>
        <strain evidence="3">DAOM:BR144</strain>
    </source>
</reference>
<keyword evidence="3" id="KW-1185">Reference proteome</keyword>
<dbReference type="VEuPathDB" id="FungiDB:PYU1_G010932"/>
<organism evidence="2 3">
    <name type="scientific">Globisporangium ultimum (strain ATCC 200006 / CBS 805.95 / DAOM BR144)</name>
    <name type="common">Pythium ultimum</name>
    <dbReference type="NCBI Taxonomy" id="431595"/>
    <lineage>
        <taxon>Eukaryota</taxon>
        <taxon>Sar</taxon>
        <taxon>Stramenopiles</taxon>
        <taxon>Oomycota</taxon>
        <taxon>Peronosporomycetes</taxon>
        <taxon>Pythiales</taxon>
        <taxon>Pythiaceae</taxon>
        <taxon>Globisporangium</taxon>
    </lineage>
</organism>
<evidence type="ECO:0000313" key="2">
    <source>
        <dbReference type="EnsemblProtists" id="PYU1_T010955"/>
    </source>
</evidence>
<dbReference type="eggNOG" id="ENOG502S8IS">
    <property type="taxonomic scope" value="Eukaryota"/>
</dbReference>
<reference evidence="3" key="1">
    <citation type="journal article" date="2010" name="Genome Biol.">
        <title>Genome sequence of the necrotrophic plant pathogen Pythium ultimum reveals original pathogenicity mechanisms and effector repertoire.</title>
        <authorList>
            <person name="Levesque C.A."/>
            <person name="Brouwer H."/>
            <person name="Cano L."/>
            <person name="Hamilton J.P."/>
            <person name="Holt C."/>
            <person name="Huitema E."/>
            <person name="Raffaele S."/>
            <person name="Robideau G.P."/>
            <person name="Thines M."/>
            <person name="Win J."/>
            <person name="Zerillo M.M."/>
            <person name="Beakes G.W."/>
            <person name="Boore J.L."/>
            <person name="Busam D."/>
            <person name="Dumas B."/>
            <person name="Ferriera S."/>
            <person name="Fuerstenberg S.I."/>
            <person name="Gachon C.M."/>
            <person name="Gaulin E."/>
            <person name="Govers F."/>
            <person name="Grenville-Briggs L."/>
            <person name="Horner N."/>
            <person name="Hostetler J."/>
            <person name="Jiang R.H."/>
            <person name="Johnson J."/>
            <person name="Krajaejun T."/>
            <person name="Lin H."/>
            <person name="Meijer H.J."/>
            <person name="Moore B."/>
            <person name="Morris P."/>
            <person name="Phuntmart V."/>
            <person name="Puiu D."/>
            <person name="Shetty J."/>
            <person name="Stajich J.E."/>
            <person name="Tripathy S."/>
            <person name="Wawra S."/>
            <person name="van West P."/>
            <person name="Whitty B.R."/>
            <person name="Coutinho P.M."/>
            <person name="Henrissat B."/>
            <person name="Martin F."/>
            <person name="Thomas P.D."/>
            <person name="Tyler B.M."/>
            <person name="De Vries R.P."/>
            <person name="Kamoun S."/>
            <person name="Yandell M."/>
            <person name="Tisserat N."/>
            <person name="Buell C.R."/>
        </authorList>
    </citation>
    <scope>NUCLEOTIDE SEQUENCE</scope>
    <source>
        <strain evidence="3">DAOM:BR144</strain>
    </source>
</reference>
<dbReference type="AlphaFoldDB" id="K3X156"/>
<evidence type="ECO:0000313" key="3">
    <source>
        <dbReference type="Proteomes" id="UP000019132"/>
    </source>
</evidence>
<accession>K3X156</accession>
<dbReference type="OMA" id="VDMCATS"/>
<feature type="region of interest" description="Disordered" evidence="1">
    <location>
        <begin position="143"/>
        <end position="164"/>
    </location>
</feature>
<dbReference type="InParanoid" id="K3X156"/>
<reference evidence="2" key="3">
    <citation type="submission" date="2015-02" db="UniProtKB">
        <authorList>
            <consortium name="EnsemblProtists"/>
        </authorList>
    </citation>
    <scope>IDENTIFICATION</scope>
    <source>
        <strain evidence="2">DAOM BR144</strain>
    </source>
</reference>
<dbReference type="EnsemblProtists" id="PYU1_T010955">
    <property type="protein sequence ID" value="PYU1_T010955"/>
    <property type="gene ID" value="PYU1_G010932"/>
</dbReference>
<dbReference type="HOGENOM" id="CLU_1252822_0_0_1"/>
<sequence length="252" mass="28616">MTEAPEAAPRRTTQQVVQNLLVLQHEAVKSLTREFYQQVEAFVAQTGAHPLTQEPLAAAHTNGASDGAIQLRATNQSSMAPVSLVSDVIVQLTKNTCDRQGCVRNTTQMGTFLRCARETVKTDEDRVQVLFILDLTLQRARHKHRHGADQTSNSNNGSNSNSETGRAMTMFFEQTRGYDVFVDWFTESCSYHDELKKRLTQLLLQVMLRNKPKLQFARKNMIQKLRALQSFVYAKANKELVLQVLEKYREAE</sequence>
<protein>
    <submittedName>
        <fullName evidence="2">Uncharacterized protein</fullName>
    </submittedName>
</protein>
<proteinExistence type="predicted"/>
<name>K3X156_GLOUD</name>
<dbReference type="Proteomes" id="UP000019132">
    <property type="component" value="Unassembled WGS sequence"/>
</dbReference>
<dbReference type="EMBL" id="GL376590">
    <property type="status" value="NOT_ANNOTATED_CDS"/>
    <property type="molecule type" value="Genomic_DNA"/>
</dbReference>
<feature type="compositionally biased region" description="Low complexity" evidence="1">
    <location>
        <begin position="152"/>
        <end position="162"/>
    </location>
</feature>